<dbReference type="PROSITE" id="PS50066">
    <property type="entry name" value="MADS_BOX_2"/>
    <property type="match status" value="1"/>
</dbReference>
<evidence type="ECO:0000256" key="1">
    <source>
        <dbReference type="ARBA" id="ARBA00004123"/>
    </source>
</evidence>
<dbReference type="InterPro" id="IPR036879">
    <property type="entry name" value="TF_MADSbox_sf"/>
</dbReference>
<dbReference type="GO" id="GO:0046983">
    <property type="term" value="F:protein dimerization activity"/>
    <property type="evidence" value="ECO:0007669"/>
    <property type="project" value="InterPro"/>
</dbReference>
<dbReference type="EMBL" id="JBDFQZ010000012">
    <property type="protein sequence ID" value="KAK9672440.1"/>
    <property type="molecule type" value="Genomic_DNA"/>
</dbReference>
<dbReference type="GO" id="GO:0000977">
    <property type="term" value="F:RNA polymerase II transcription regulatory region sequence-specific DNA binding"/>
    <property type="evidence" value="ECO:0007669"/>
    <property type="project" value="InterPro"/>
</dbReference>
<dbReference type="InterPro" id="IPR033896">
    <property type="entry name" value="MEF2-like_N"/>
</dbReference>
<dbReference type="Proteomes" id="UP001443914">
    <property type="component" value="Unassembled WGS sequence"/>
</dbReference>
<dbReference type="SUPFAM" id="SSF55455">
    <property type="entry name" value="SRF-like"/>
    <property type="match status" value="1"/>
</dbReference>
<dbReference type="Pfam" id="PF01486">
    <property type="entry name" value="K-box"/>
    <property type="match status" value="1"/>
</dbReference>
<dbReference type="PRINTS" id="PR00404">
    <property type="entry name" value="MADSDOMAIN"/>
</dbReference>
<keyword evidence="5" id="KW-0539">Nucleus</keyword>
<proteinExistence type="predicted"/>
<organism evidence="8 9">
    <name type="scientific">Saponaria officinalis</name>
    <name type="common">Common soapwort</name>
    <name type="synonym">Lychnis saponaria</name>
    <dbReference type="NCBI Taxonomy" id="3572"/>
    <lineage>
        <taxon>Eukaryota</taxon>
        <taxon>Viridiplantae</taxon>
        <taxon>Streptophyta</taxon>
        <taxon>Embryophyta</taxon>
        <taxon>Tracheophyta</taxon>
        <taxon>Spermatophyta</taxon>
        <taxon>Magnoliopsida</taxon>
        <taxon>eudicotyledons</taxon>
        <taxon>Gunneridae</taxon>
        <taxon>Pentapetalae</taxon>
        <taxon>Caryophyllales</taxon>
        <taxon>Caryophyllaceae</taxon>
        <taxon>Caryophylleae</taxon>
        <taxon>Saponaria</taxon>
    </lineage>
</organism>
<dbReference type="Gene3D" id="3.40.1810.10">
    <property type="entry name" value="Transcription factor, MADS-box"/>
    <property type="match status" value="1"/>
</dbReference>
<keyword evidence="2" id="KW-0805">Transcription regulation</keyword>
<evidence type="ECO:0000259" key="6">
    <source>
        <dbReference type="PROSITE" id="PS50066"/>
    </source>
</evidence>
<dbReference type="InterPro" id="IPR002100">
    <property type="entry name" value="TF_MADSbox"/>
</dbReference>
<dbReference type="Pfam" id="PF00319">
    <property type="entry name" value="SRF-TF"/>
    <property type="match status" value="1"/>
</dbReference>
<dbReference type="InterPro" id="IPR050142">
    <property type="entry name" value="MADS-box/MEF2_TF"/>
</dbReference>
<feature type="domain" description="K-box" evidence="7">
    <location>
        <begin position="93"/>
        <end position="184"/>
    </location>
</feature>
<comment type="caution">
    <text evidence="8">The sequence shown here is derived from an EMBL/GenBank/DDBJ whole genome shotgun (WGS) entry which is preliminary data.</text>
</comment>
<keyword evidence="4" id="KW-0804">Transcription</keyword>
<protein>
    <submittedName>
        <fullName evidence="8">Uncharacterized protein</fullName>
    </submittedName>
</protein>
<keyword evidence="3" id="KW-0238">DNA-binding</keyword>
<dbReference type="EMBL" id="JBDFQZ010000012">
    <property type="protein sequence ID" value="KAK9672442.1"/>
    <property type="molecule type" value="Genomic_DNA"/>
</dbReference>
<dbReference type="SMART" id="SM00432">
    <property type="entry name" value="MADS"/>
    <property type="match status" value="1"/>
</dbReference>
<dbReference type="GO" id="GO:0045944">
    <property type="term" value="P:positive regulation of transcription by RNA polymerase II"/>
    <property type="evidence" value="ECO:0007669"/>
    <property type="project" value="InterPro"/>
</dbReference>
<feature type="domain" description="MADS-box" evidence="6">
    <location>
        <begin position="1"/>
        <end position="61"/>
    </location>
</feature>
<sequence>MGRGKIEIKRIENKINRQVTFSKRRQGLLKKAHELSVLCDSQIALLIFSETHKLYTFPNSSYSKLIGVDQIIQRYLDNKGIIQLPRHTNNNNLEEMYKQTEAVKEEIRVSEQNMRHYLAQDLPPLPLDDLHRLELQLDSSLNAIRARKNQLMDQQLQNLQTKEQMLQVDNGSMNHWLMGAGQDQLEVPFFGEEHQQLSNSTVLQLATSSSSPQFHPYLRGYE</sequence>
<reference evidence="8 9" key="1">
    <citation type="submission" date="2024-03" db="EMBL/GenBank/DDBJ databases">
        <title>WGS assembly of Saponaria officinalis var. Norfolk2.</title>
        <authorList>
            <person name="Jenkins J."/>
            <person name="Shu S."/>
            <person name="Grimwood J."/>
            <person name="Barry K."/>
            <person name="Goodstein D."/>
            <person name="Schmutz J."/>
            <person name="Leebens-Mack J."/>
            <person name="Osbourn A."/>
        </authorList>
    </citation>
    <scope>NUCLEOTIDE SEQUENCE [LARGE SCALE GENOMIC DNA]</scope>
    <source>
        <strain evidence="9">cv. Norfolk2</strain>
        <strain evidence="8">JIC</strain>
        <tissue evidence="8">Leaf</tissue>
    </source>
</reference>
<gene>
    <name evidence="8" type="ORF">RND81_12G100900</name>
</gene>
<evidence type="ECO:0000313" key="8">
    <source>
        <dbReference type="EMBL" id="KAK9672441.1"/>
    </source>
</evidence>
<accession>A0AAW1H8S2</accession>
<evidence type="ECO:0000256" key="5">
    <source>
        <dbReference type="ARBA" id="ARBA00023242"/>
    </source>
</evidence>
<evidence type="ECO:0000256" key="4">
    <source>
        <dbReference type="ARBA" id="ARBA00023163"/>
    </source>
</evidence>
<name>A0AAW1H8S2_SAPOF</name>
<evidence type="ECO:0000259" key="7">
    <source>
        <dbReference type="PROSITE" id="PS51297"/>
    </source>
</evidence>
<evidence type="ECO:0000256" key="3">
    <source>
        <dbReference type="ARBA" id="ARBA00023125"/>
    </source>
</evidence>
<evidence type="ECO:0000313" key="9">
    <source>
        <dbReference type="Proteomes" id="UP001443914"/>
    </source>
</evidence>
<evidence type="ECO:0000256" key="2">
    <source>
        <dbReference type="ARBA" id="ARBA00023015"/>
    </source>
</evidence>
<comment type="subcellular location">
    <subcellularLocation>
        <location evidence="1">Nucleus</location>
    </subcellularLocation>
</comment>
<dbReference type="InterPro" id="IPR002487">
    <property type="entry name" value="TF_Kbox"/>
</dbReference>
<dbReference type="GO" id="GO:0005634">
    <property type="term" value="C:nucleus"/>
    <property type="evidence" value="ECO:0007669"/>
    <property type="project" value="UniProtKB-SubCell"/>
</dbReference>
<dbReference type="PANTHER" id="PTHR48019">
    <property type="entry name" value="SERUM RESPONSE FACTOR HOMOLOG"/>
    <property type="match status" value="1"/>
</dbReference>
<dbReference type="CDD" id="cd00265">
    <property type="entry name" value="MADS_MEF2_like"/>
    <property type="match status" value="1"/>
</dbReference>
<dbReference type="PROSITE" id="PS00350">
    <property type="entry name" value="MADS_BOX_1"/>
    <property type="match status" value="1"/>
</dbReference>
<dbReference type="EMBL" id="JBDFQZ010000012">
    <property type="protein sequence ID" value="KAK9672441.1"/>
    <property type="molecule type" value="Genomic_DNA"/>
</dbReference>
<dbReference type="PROSITE" id="PS51297">
    <property type="entry name" value="K_BOX"/>
    <property type="match status" value="1"/>
</dbReference>
<keyword evidence="9" id="KW-1185">Reference proteome</keyword>
<dbReference type="AlphaFoldDB" id="A0AAW1H8S2"/>
<dbReference type="GO" id="GO:0003700">
    <property type="term" value="F:DNA-binding transcription factor activity"/>
    <property type="evidence" value="ECO:0007669"/>
    <property type="project" value="InterPro"/>
</dbReference>